<protein>
    <submittedName>
        <fullName evidence="2">Uncharacterized protein</fullName>
    </submittedName>
</protein>
<feature type="compositionally biased region" description="Basic and acidic residues" evidence="1">
    <location>
        <begin position="75"/>
        <end position="86"/>
    </location>
</feature>
<feature type="non-terminal residue" evidence="2">
    <location>
        <position position="368"/>
    </location>
</feature>
<feature type="region of interest" description="Disordered" evidence="1">
    <location>
        <begin position="62"/>
        <end position="86"/>
    </location>
</feature>
<accession>A0ABQ5KPN1</accession>
<feature type="compositionally biased region" description="Basic and acidic residues" evidence="1">
    <location>
        <begin position="113"/>
        <end position="131"/>
    </location>
</feature>
<evidence type="ECO:0000313" key="2">
    <source>
        <dbReference type="EMBL" id="GKT33493.1"/>
    </source>
</evidence>
<feature type="region of interest" description="Disordered" evidence="1">
    <location>
        <begin position="101"/>
        <end position="154"/>
    </location>
</feature>
<dbReference type="Proteomes" id="UP001057375">
    <property type="component" value="Unassembled WGS sequence"/>
</dbReference>
<comment type="caution">
    <text evidence="2">The sequence shown here is derived from an EMBL/GenBank/DDBJ whole genome shotgun (WGS) entry which is preliminary data.</text>
</comment>
<feature type="compositionally biased region" description="Low complexity" evidence="1">
    <location>
        <begin position="132"/>
        <end position="143"/>
    </location>
</feature>
<name>A0ABQ5KPN1_9EUKA</name>
<feature type="compositionally biased region" description="Basic residues" evidence="1">
    <location>
        <begin position="102"/>
        <end position="112"/>
    </location>
</feature>
<dbReference type="EMBL" id="BQXS01010286">
    <property type="protein sequence ID" value="GKT33493.1"/>
    <property type="molecule type" value="Genomic_DNA"/>
</dbReference>
<feature type="compositionally biased region" description="Basic and acidic residues" evidence="1">
    <location>
        <begin position="293"/>
        <end position="312"/>
    </location>
</feature>
<reference evidence="2" key="1">
    <citation type="submission" date="2022-03" db="EMBL/GenBank/DDBJ databases">
        <title>Draft genome sequence of Aduncisulcus paluster, a free-living microaerophilic Fornicata.</title>
        <authorList>
            <person name="Yuyama I."/>
            <person name="Kume K."/>
            <person name="Tamura T."/>
            <person name="Inagaki Y."/>
            <person name="Hashimoto T."/>
        </authorList>
    </citation>
    <scope>NUCLEOTIDE SEQUENCE</scope>
    <source>
        <strain evidence="2">NY0171</strain>
    </source>
</reference>
<evidence type="ECO:0000313" key="3">
    <source>
        <dbReference type="Proteomes" id="UP001057375"/>
    </source>
</evidence>
<organism evidence="2 3">
    <name type="scientific">Aduncisulcus paluster</name>
    <dbReference type="NCBI Taxonomy" id="2918883"/>
    <lineage>
        <taxon>Eukaryota</taxon>
        <taxon>Metamonada</taxon>
        <taxon>Carpediemonas-like organisms</taxon>
        <taxon>Aduncisulcus</taxon>
    </lineage>
</organism>
<feature type="region of interest" description="Disordered" evidence="1">
    <location>
        <begin position="293"/>
        <end position="368"/>
    </location>
</feature>
<keyword evidence="3" id="KW-1185">Reference proteome</keyword>
<feature type="compositionally biased region" description="Basic residues" evidence="1">
    <location>
        <begin position="65"/>
        <end position="74"/>
    </location>
</feature>
<gene>
    <name evidence="2" type="ORF">ADUPG1_007379</name>
</gene>
<evidence type="ECO:0000256" key="1">
    <source>
        <dbReference type="SAM" id="MobiDB-lite"/>
    </source>
</evidence>
<sequence>MKFRLTDEIRLCSQAFQRYDIIREFDFVPRKYQTHDLVARCMRPYVKHTILAAHCPLAEPVRKRDAGKRRRKQREQKELEKRAHRDSEKMSEYCEYFVDKPSKKKGGKRKPKVPAEPKCKPPLSDAKKDRSSPPSSSSSSPSPVTGISSTSKLPSHEYDFTPMQIFVKLLYEHVSDSKLNECQHHVRKEILTLDIRDIPASRKLNLSKPLRSTVLHRKYRLSDDLRRSLYEIVIADGKDEQEREKNRHRMLQRLLKMDRLQYEFPEVFRFLTETNSAVIKRLEHLHDSMDLDAERSHRSHARAEAIKAEQRASHVHSSWAARSGSNPSELGDVVPDMPWKDTRPSAASSSLQAGARRGRNRYERRAFK</sequence>
<proteinExistence type="predicted"/>